<dbReference type="Pfam" id="PF04212">
    <property type="entry name" value="MIT"/>
    <property type="match status" value="1"/>
</dbReference>
<name>A0A7S4CZY4_9EUGL</name>
<reference evidence="3" key="1">
    <citation type="submission" date="2021-01" db="EMBL/GenBank/DDBJ databases">
        <authorList>
            <person name="Corre E."/>
            <person name="Pelletier E."/>
            <person name="Niang G."/>
            <person name="Scheremetjew M."/>
            <person name="Finn R."/>
            <person name="Kale V."/>
            <person name="Holt S."/>
            <person name="Cochrane G."/>
            <person name="Meng A."/>
            <person name="Brown T."/>
            <person name="Cohen L."/>
        </authorList>
    </citation>
    <scope>NUCLEOTIDE SEQUENCE</scope>
    <source>
        <strain evidence="3">CCMP1594</strain>
    </source>
</reference>
<gene>
    <name evidence="3" type="ORF">EGYM00163_LOCUS22890</name>
</gene>
<organism evidence="3">
    <name type="scientific">Eutreptiella gymnastica</name>
    <dbReference type="NCBI Taxonomy" id="73025"/>
    <lineage>
        <taxon>Eukaryota</taxon>
        <taxon>Discoba</taxon>
        <taxon>Euglenozoa</taxon>
        <taxon>Euglenida</taxon>
        <taxon>Spirocuta</taxon>
        <taxon>Euglenophyceae</taxon>
        <taxon>Eutreptiales</taxon>
        <taxon>Eutreptiaceae</taxon>
        <taxon>Eutreptiella</taxon>
    </lineage>
</organism>
<dbReference type="EMBL" id="HBJA01064853">
    <property type="protein sequence ID" value="CAE0811742.1"/>
    <property type="molecule type" value="Transcribed_RNA"/>
</dbReference>
<feature type="domain" description="Swt1-like HEPN" evidence="2">
    <location>
        <begin position="131"/>
        <end position="206"/>
    </location>
</feature>
<sequence>MDEVGTATAQLQKAAALDKEGRIKEALPLYLSSLDRLMAILREKRTAGEQKAHVRDLVTKYIARAEALKATLDSAPQAEAAGAGRRADLQLRYPAAGPAERALLLLRDGLAPLVDADMARATGSGGVSAVEMDPHGLLALIWRNWAQVFQESVTFPHANSDHGWTRTLVAELRHWRNAHAHQGGSAAALQAEDVWRVVDSAERLLAHAAPPAPQFAREVRRMKPPLLAALRDSLAAVEMGLAQ</sequence>
<evidence type="ECO:0000259" key="1">
    <source>
        <dbReference type="Pfam" id="PF04212"/>
    </source>
</evidence>
<dbReference type="InterPro" id="IPR041650">
    <property type="entry name" value="HEPN_Swt1"/>
</dbReference>
<protein>
    <recommendedName>
        <fullName evidence="4">MIT domain-containing protein</fullName>
    </recommendedName>
</protein>
<dbReference type="Gene3D" id="1.20.58.80">
    <property type="entry name" value="Phosphotransferase system, lactose/cellobiose-type IIA subunit"/>
    <property type="match status" value="1"/>
</dbReference>
<feature type="domain" description="MIT" evidence="1">
    <location>
        <begin position="6"/>
        <end position="69"/>
    </location>
</feature>
<accession>A0A7S4CZY4</accession>
<evidence type="ECO:0008006" key="4">
    <source>
        <dbReference type="Google" id="ProtNLM"/>
    </source>
</evidence>
<dbReference type="InterPro" id="IPR007330">
    <property type="entry name" value="MIT_dom"/>
</dbReference>
<dbReference type="AlphaFoldDB" id="A0A7S4CZY4"/>
<evidence type="ECO:0000259" key="2">
    <source>
        <dbReference type="Pfam" id="PF18731"/>
    </source>
</evidence>
<proteinExistence type="predicted"/>
<evidence type="ECO:0000313" key="3">
    <source>
        <dbReference type="EMBL" id="CAE0811742.1"/>
    </source>
</evidence>
<dbReference type="InterPro" id="IPR036181">
    <property type="entry name" value="MIT_dom_sf"/>
</dbReference>
<dbReference type="SUPFAM" id="SSF116846">
    <property type="entry name" value="MIT domain"/>
    <property type="match status" value="1"/>
</dbReference>
<dbReference type="Pfam" id="PF18731">
    <property type="entry name" value="HEPN_Swt1"/>
    <property type="match status" value="1"/>
</dbReference>